<evidence type="ECO:0000313" key="3">
    <source>
        <dbReference type="Proteomes" id="UP000008876"/>
    </source>
</evidence>
<feature type="region of interest" description="Disordered" evidence="1">
    <location>
        <begin position="56"/>
        <end position="81"/>
    </location>
</feature>
<feature type="compositionally biased region" description="Low complexity" evidence="1">
    <location>
        <begin position="62"/>
        <end position="75"/>
    </location>
</feature>
<dbReference type="RefSeq" id="YP_003495178.1">
    <property type="nucleotide sequence ID" value="NC_013936.1"/>
</dbReference>
<dbReference type="KEGG" id="vg:8864192"/>
<keyword evidence="3" id="KW-1185">Reference proteome</keyword>
<evidence type="ECO:0000256" key="1">
    <source>
        <dbReference type="SAM" id="MobiDB-lite"/>
    </source>
</evidence>
<dbReference type="Proteomes" id="UP000008876">
    <property type="component" value="Segment"/>
</dbReference>
<dbReference type="EMBL" id="GU060500">
    <property type="protein sequence ID" value="ACY39919.1"/>
    <property type="molecule type" value="Genomic_DNA"/>
</dbReference>
<organism evidence="2 3">
    <name type="scientific">Mycobacterium phage Ardmore</name>
    <dbReference type="NCBI Taxonomy" id="2902838"/>
    <lineage>
        <taxon>Viruses</taxon>
        <taxon>Duplodnaviria</taxon>
        <taxon>Heunggongvirae</taxon>
        <taxon>Uroviricota</taxon>
        <taxon>Caudoviricetes</taxon>
        <taxon>Gracegardnervirinae</taxon>
        <taxon>Cheoctovirus</taxon>
        <taxon>Cheoctovirus ardmore</taxon>
        <taxon>Mycobacterium virus Ardmore</taxon>
    </lineage>
</organism>
<accession>D4N7I2</accession>
<dbReference type="OrthoDB" id="14536at10239"/>
<reference evidence="2 3" key="1">
    <citation type="journal article" date="2010" name="Gene">
        <title>In silico analysis of Ardmore, a novel mycobacteriophage isolated from soil.</title>
        <authorList>
            <person name="Henry M."/>
            <person name="O'Sullivan O."/>
            <person name="Sleator R.D."/>
            <person name="Coffey A."/>
            <person name="Ross R.P."/>
            <person name="McAuliffe O."/>
            <person name="O'Mahony J.M."/>
        </authorList>
    </citation>
    <scope>NUCLEOTIDE SEQUENCE [LARGE SCALE GENOMIC DNA]</scope>
</reference>
<feature type="compositionally biased region" description="Basic and acidic residues" evidence="1">
    <location>
        <begin position="1"/>
        <end position="10"/>
    </location>
</feature>
<evidence type="ECO:0000313" key="2">
    <source>
        <dbReference type="EMBL" id="ACY39919.1"/>
    </source>
</evidence>
<gene>
    <name evidence="2" type="ORF">Ardmore_37</name>
</gene>
<feature type="region of interest" description="Disordered" evidence="1">
    <location>
        <begin position="1"/>
        <end position="27"/>
    </location>
</feature>
<sequence length="175" mass="18477">MGISRLDNRRASRLPAPHQKAHTSMNNNTNAVSLGKVMAAALGVLVLVALVSARGDKDDDATTQAATTSTTTTTARVNPYRTIPGDGYHNMGGADGYDWGTYTATIPPDSPGCTWAIVSVSEYRGGETLREGEASSGTVRANIQPDGVSSWTGTINGDHRIMFRTNGCGAWTMTE</sequence>
<proteinExistence type="predicted"/>
<name>D4N7I2_9CAUD</name>
<dbReference type="GeneID" id="8864192"/>
<protein>
    <submittedName>
        <fullName evidence="2">Gp37</fullName>
    </submittedName>
</protein>